<dbReference type="InterPro" id="IPR041657">
    <property type="entry name" value="HTH_17"/>
</dbReference>
<dbReference type="InterPro" id="IPR009061">
    <property type="entry name" value="DNA-bd_dom_put_sf"/>
</dbReference>
<dbReference type="STRING" id="341036.SAMN05660649_01481"/>
<dbReference type="Gene3D" id="1.10.1660.10">
    <property type="match status" value="1"/>
</dbReference>
<dbReference type="GO" id="GO:0003677">
    <property type="term" value="F:DNA binding"/>
    <property type="evidence" value="ECO:0007669"/>
    <property type="project" value="InterPro"/>
</dbReference>
<dbReference type="NCBIfam" id="TIGR01764">
    <property type="entry name" value="excise"/>
    <property type="match status" value="1"/>
</dbReference>
<organism evidence="2 3">
    <name type="scientific">Desulfotruncus arcticus DSM 17038</name>
    <dbReference type="NCBI Taxonomy" id="1121424"/>
    <lineage>
        <taxon>Bacteria</taxon>
        <taxon>Bacillati</taxon>
        <taxon>Bacillota</taxon>
        <taxon>Clostridia</taxon>
        <taxon>Eubacteriales</taxon>
        <taxon>Desulfallaceae</taxon>
        <taxon>Desulfotruncus</taxon>
    </lineage>
</organism>
<dbReference type="InterPro" id="IPR010093">
    <property type="entry name" value="SinI_DNA-bd"/>
</dbReference>
<dbReference type="Proteomes" id="UP000199337">
    <property type="component" value="Unassembled WGS sequence"/>
</dbReference>
<dbReference type="EMBL" id="FOOX01000004">
    <property type="protein sequence ID" value="SFG37739.1"/>
    <property type="molecule type" value="Genomic_DNA"/>
</dbReference>
<sequence length="110" mass="12933">MNNKLICFLKELEYIKEYIPPEAFNDLVRKATALAEKDDRLLIASEAAKRLGVSRTTIWRWSKNQLLNFYQLPGGQIRIRESDLEDFIEKHRLISIFTDNGQQNPRQLLI</sequence>
<gene>
    <name evidence="2" type="ORF">SAMN05660649_01481</name>
</gene>
<evidence type="ECO:0000313" key="2">
    <source>
        <dbReference type="EMBL" id="SFG37739.1"/>
    </source>
</evidence>
<reference evidence="3" key="1">
    <citation type="submission" date="2016-10" db="EMBL/GenBank/DDBJ databases">
        <authorList>
            <person name="Varghese N."/>
            <person name="Submissions S."/>
        </authorList>
    </citation>
    <scope>NUCLEOTIDE SEQUENCE [LARGE SCALE GENOMIC DNA]</scope>
    <source>
        <strain evidence="3">DSM 17038</strain>
    </source>
</reference>
<protein>
    <submittedName>
        <fullName evidence="2">DNA binding domain-containing protein, excisionase family</fullName>
    </submittedName>
</protein>
<evidence type="ECO:0000313" key="3">
    <source>
        <dbReference type="Proteomes" id="UP000199337"/>
    </source>
</evidence>
<proteinExistence type="predicted"/>
<accession>A0A1I2RE13</accession>
<name>A0A1I2RE13_9FIRM</name>
<feature type="domain" description="Helix-turn-helix" evidence="1">
    <location>
        <begin position="45"/>
        <end position="92"/>
    </location>
</feature>
<evidence type="ECO:0000259" key="1">
    <source>
        <dbReference type="Pfam" id="PF12728"/>
    </source>
</evidence>
<keyword evidence="3" id="KW-1185">Reference proteome</keyword>
<dbReference type="AlphaFoldDB" id="A0A1I2RE13"/>
<dbReference type="SUPFAM" id="SSF46955">
    <property type="entry name" value="Putative DNA-binding domain"/>
    <property type="match status" value="1"/>
</dbReference>
<dbReference type="Pfam" id="PF12728">
    <property type="entry name" value="HTH_17"/>
    <property type="match status" value="1"/>
</dbReference>